<dbReference type="SUPFAM" id="SSF57997">
    <property type="entry name" value="Tropomyosin"/>
    <property type="match status" value="1"/>
</dbReference>
<evidence type="ECO:0000256" key="3">
    <source>
        <dbReference type="SAM" id="MobiDB-lite"/>
    </source>
</evidence>
<feature type="coiled-coil region" evidence="2">
    <location>
        <begin position="596"/>
        <end position="706"/>
    </location>
</feature>
<comment type="caution">
    <text evidence="4">The sequence shown here is derived from an EMBL/GenBank/DDBJ whole genome shotgun (WGS) entry which is preliminary data.</text>
</comment>
<feature type="coiled-coil region" evidence="2">
    <location>
        <begin position="231"/>
        <end position="265"/>
    </location>
</feature>
<dbReference type="AlphaFoldDB" id="A0AAD3TLX2"/>
<protein>
    <recommendedName>
        <fullName evidence="6">Synaptonemal complex protein 1</fullName>
    </recommendedName>
</protein>
<dbReference type="PANTHER" id="PTHR23160">
    <property type="entry name" value="SYNAPTONEMAL COMPLEX PROTEIN-RELATED"/>
    <property type="match status" value="1"/>
</dbReference>
<keyword evidence="1 2" id="KW-0175">Coiled coil</keyword>
<evidence type="ECO:0000313" key="5">
    <source>
        <dbReference type="Proteomes" id="UP001279734"/>
    </source>
</evidence>
<dbReference type="Proteomes" id="UP001279734">
    <property type="component" value="Unassembled WGS sequence"/>
</dbReference>
<reference evidence="4" key="1">
    <citation type="submission" date="2023-05" db="EMBL/GenBank/DDBJ databases">
        <title>Nepenthes gracilis genome sequencing.</title>
        <authorList>
            <person name="Fukushima K."/>
        </authorList>
    </citation>
    <scope>NUCLEOTIDE SEQUENCE</scope>
    <source>
        <strain evidence="4">SING2019-196</strain>
    </source>
</reference>
<evidence type="ECO:0000313" key="4">
    <source>
        <dbReference type="EMBL" id="GMH31388.1"/>
    </source>
</evidence>
<feature type="region of interest" description="Disordered" evidence="3">
    <location>
        <begin position="821"/>
        <end position="849"/>
    </location>
</feature>
<dbReference type="EMBL" id="BSYO01000040">
    <property type="protein sequence ID" value="GMH31388.1"/>
    <property type="molecule type" value="Genomic_DNA"/>
</dbReference>
<dbReference type="GO" id="GO:0007131">
    <property type="term" value="P:reciprocal meiotic recombination"/>
    <property type="evidence" value="ECO:0007669"/>
    <property type="project" value="TreeGrafter"/>
</dbReference>
<proteinExistence type="predicted"/>
<feature type="region of interest" description="Disordered" evidence="3">
    <location>
        <begin position="856"/>
        <end position="875"/>
    </location>
</feature>
<gene>
    <name evidence="4" type="ORF">Nepgr_033231</name>
</gene>
<dbReference type="PANTHER" id="PTHR23160:SF3">
    <property type="entry name" value="SYNAPTONEMAL COMPLEX PROTEIN 1-RELATED"/>
    <property type="match status" value="1"/>
</dbReference>
<evidence type="ECO:0000256" key="2">
    <source>
        <dbReference type="SAM" id="Coils"/>
    </source>
</evidence>
<evidence type="ECO:0008006" key="6">
    <source>
        <dbReference type="Google" id="ProtNLM"/>
    </source>
</evidence>
<keyword evidence="5" id="KW-1185">Reference proteome</keyword>
<name>A0AAD3TLX2_NEPGR</name>
<feature type="coiled-coil region" evidence="2">
    <location>
        <begin position="464"/>
        <end position="569"/>
    </location>
</feature>
<sequence>MQKFGLTCIKSLNEFKSLHGSVSGTTKTLQSSSGSPSNSITLGSFASLKLTAEKLINEQAAVRTDLDLANSKLKKTLEHVHTLEEKLQTALNENAKLKVKQKEDEKLWDGLALRFSSTKAMCDQLTQTLQVLAGQLQDAEKDKQLIEQKLSANSATVDKLNEQLNNMSIKLQSADEAVRDRDKELKELRVEKAEREAFYKEQQHKSAKLTEEKDTFIKCLEADVAANRLANESLKSELEDALLQLKLKEEDLKQMRVTIQNLEKGNADLHSSNNEFANKLDTSMQEKKHLSDMVNAFAIEISEMDKQSLEVLDKISQLYSMYDSFFKLVKEDRDLGSNHARQLYDQLNQQYLLTRSEKYELQSLNERLNDKVCELQRVQESLMVQHAEECRLTEETIRKLESEAEALVVKKSEVEKLVIELEEKVSYLSESLQSSENKMNDILLKSSLLESQNKEIIDKLQAYAQEKDGEIDVFQKEIEKSKQQLDFLEKKVNQLDGTLEEKEQLILQCRDREKQLKDQKAEIQALLLAAESKVDEVKKQYDAMLDSKQAELSRHLKEISQRNDQAINDIKKKYEVEKEIINLEKEKADKIVAEMKSNCEKRLEQCKEESRQHLKRVQEEHVAFINCMQQEHGKKESSIKADHLQELKHIQLQAENELREKTKLLRKEHEVQIRALRLQNEDERRLLQEELDLQKSKEERQRALLQLQWKVMSDKPHEDQEVNSKKDYSVSSIKMQKPDHGVRSTHAPLRPKVEKKDSPHLVDVQSPMSTLLKKVEKANSGTIMDISRHSRKVTHHEYEVETNNGGTITKRRKTKSTVMFGDPRKHKKAVTPKACTPRNSVKGTDGVSHMQASNIGDLFSEGSLNPYADDPYAFD</sequence>
<feature type="coiled-coil region" evidence="2">
    <location>
        <begin position="361"/>
        <end position="438"/>
    </location>
</feature>
<feature type="compositionally biased region" description="Basic and acidic residues" evidence="3">
    <location>
        <begin position="714"/>
        <end position="728"/>
    </location>
</feature>
<organism evidence="4 5">
    <name type="scientific">Nepenthes gracilis</name>
    <name type="common">Slender pitcher plant</name>
    <dbReference type="NCBI Taxonomy" id="150966"/>
    <lineage>
        <taxon>Eukaryota</taxon>
        <taxon>Viridiplantae</taxon>
        <taxon>Streptophyta</taxon>
        <taxon>Embryophyta</taxon>
        <taxon>Tracheophyta</taxon>
        <taxon>Spermatophyta</taxon>
        <taxon>Magnoliopsida</taxon>
        <taxon>eudicotyledons</taxon>
        <taxon>Gunneridae</taxon>
        <taxon>Pentapetalae</taxon>
        <taxon>Caryophyllales</taxon>
        <taxon>Nepenthaceae</taxon>
        <taxon>Nepenthes</taxon>
    </lineage>
</organism>
<feature type="coiled-coil region" evidence="2">
    <location>
        <begin position="66"/>
        <end position="191"/>
    </location>
</feature>
<feature type="region of interest" description="Disordered" evidence="3">
    <location>
        <begin position="714"/>
        <end position="746"/>
    </location>
</feature>
<accession>A0AAD3TLX2</accession>
<evidence type="ECO:0000256" key="1">
    <source>
        <dbReference type="ARBA" id="ARBA00023054"/>
    </source>
</evidence>